<organism evidence="2">
    <name type="scientific">Oryza barthii</name>
    <dbReference type="NCBI Taxonomy" id="65489"/>
    <lineage>
        <taxon>Eukaryota</taxon>
        <taxon>Viridiplantae</taxon>
        <taxon>Streptophyta</taxon>
        <taxon>Embryophyta</taxon>
        <taxon>Tracheophyta</taxon>
        <taxon>Spermatophyta</taxon>
        <taxon>Magnoliopsida</taxon>
        <taxon>Liliopsida</taxon>
        <taxon>Poales</taxon>
        <taxon>Poaceae</taxon>
        <taxon>BOP clade</taxon>
        <taxon>Oryzoideae</taxon>
        <taxon>Oryzeae</taxon>
        <taxon>Oryzinae</taxon>
        <taxon>Oryza</taxon>
    </lineage>
</organism>
<reference evidence="2" key="2">
    <citation type="submission" date="2015-03" db="UniProtKB">
        <authorList>
            <consortium name="EnsemblPlants"/>
        </authorList>
    </citation>
    <scope>IDENTIFICATION</scope>
</reference>
<evidence type="ECO:0000256" key="1">
    <source>
        <dbReference type="SAM" id="MobiDB-lite"/>
    </source>
</evidence>
<sequence>MAASGSRRQPATWVGSGDVNVPRRFPCAVGGRAEAMPWAAATHADKGGSGNWHLRQKLVMTTTLLLLLLTPSRCSGDANANGGSSAPSPSAAAAPN</sequence>
<dbReference type="Gramene" id="OBART05G12800.1">
    <property type="protein sequence ID" value="OBART05G12800.1"/>
    <property type="gene ID" value="OBART05G12800"/>
</dbReference>
<protein>
    <submittedName>
        <fullName evidence="2">Uncharacterized protein</fullName>
    </submittedName>
</protein>
<proteinExistence type="predicted"/>
<keyword evidence="3" id="KW-1185">Reference proteome</keyword>
<reference evidence="2" key="1">
    <citation type="journal article" date="2009" name="Rice">
        <title>De Novo Next Generation Sequencing of Plant Genomes.</title>
        <authorList>
            <person name="Rounsley S."/>
            <person name="Marri P.R."/>
            <person name="Yu Y."/>
            <person name="He R."/>
            <person name="Sisneros N."/>
            <person name="Goicoechea J.L."/>
            <person name="Lee S.J."/>
            <person name="Angelova A."/>
            <person name="Kudrna D."/>
            <person name="Luo M."/>
            <person name="Affourtit J."/>
            <person name="Desany B."/>
            <person name="Knight J."/>
            <person name="Niazi F."/>
            <person name="Egholm M."/>
            <person name="Wing R.A."/>
        </authorList>
    </citation>
    <scope>NUCLEOTIDE SEQUENCE [LARGE SCALE GENOMIC DNA]</scope>
    <source>
        <strain evidence="2">cv. IRGC 105608</strain>
    </source>
</reference>
<dbReference type="EnsemblPlants" id="OBART05G12800.1">
    <property type="protein sequence ID" value="OBART05G12800.1"/>
    <property type="gene ID" value="OBART05G12800"/>
</dbReference>
<feature type="region of interest" description="Disordered" evidence="1">
    <location>
        <begin position="76"/>
        <end position="96"/>
    </location>
</feature>
<name>A0A0D3G6F0_9ORYZ</name>
<evidence type="ECO:0000313" key="2">
    <source>
        <dbReference type="EnsemblPlants" id="OBART05G12800.1"/>
    </source>
</evidence>
<evidence type="ECO:0000313" key="3">
    <source>
        <dbReference type="Proteomes" id="UP000026960"/>
    </source>
</evidence>
<dbReference type="HOGENOM" id="CLU_2363042_0_0_1"/>
<dbReference type="AlphaFoldDB" id="A0A0D3G6F0"/>
<accession>A0A0D3G6F0</accession>
<dbReference type="Proteomes" id="UP000026960">
    <property type="component" value="Chromosome 5"/>
</dbReference>
<dbReference type="PaxDb" id="65489-OBART05G12800.1"/>